<evidence type="ECO:0000313" key="2">
    <source>
        <dbReference type="EMBL" id="MBD2608171.1"/>
    </source>
</evidence>
<dbReference type="InterPro" id="IPR001680">
    <property type="entry name" value="WD40_rpt"/>
</dbReference>
<dbReference type="Proteomes" id="UP000660380">
    <property type="component" value="Unassembled WGS sequence"/>
</dbReference>
<dbReference type="PROSITE" id="PS50082">
    <property type="entry name" value="WD_REPEATS_2"/>
    <property type="match status" value="1"/>
</dbReference>
<keyword evidence="3" id="KW-1185">Reference proteome</keyword>
<dbReference type="InterPro" id="IPR036322">
    <property type="entry name" value="WD40_repeat_dom_sf"/>
</dbReference>
<dbReference type="SUPFAM" id="SSF50978">
    <property type="entry name" value="WD40 repeat-like"/>
    <property type="match status" value="1"/>
</dbReference>
<evidence type="ECO:0000313" key="3">
    <source>
        <dbReference type="Proteomes" id="UP000660380"/>
    </source>
</evidence>
<dbReference type="Pfam" id="PF00400">
    <property type="entry name" value="WD40"/>
    <property type="match status" value="1"/>
</dbReference>
<organism evidence="2 3">
    <name type="scientific">Scytonema hofmannii FACHB-248</name>
    <dbReference type="NCBI Taxonomy" id="1842502"/>
    <lineage>
        <taxon>Bacteria</taxon>
        <taxon>Bacillati</taxon>
        <taxon>Cyanobacteriota</taxon>
        <taxon>Cyanophyceae</taxon>
        <taxon>Nostocales</taxon>
        <taxon>Scytonemataceae</taxon>
        <taxon>Scytonema</taxon>
    </lineage>
</organism>
<name>A0ABR8GXB2_9CYAN</name>
<evidence type="ECO:0000256" key="1">
    <source>
        <dbReference type="PROSITE-ProRule" id="PRU00221"/>
    </source>
</evidence>
<dbReference type="InterPro" id="IPR015943">
    <property type="entry name" value="WD40/YVTN_repeat-like_dom_sf"/>
</dbReference>
<accession>A0ABR8GXB2</accession>
<dbReference type="EMBL" id="JACJTA010000085">
    <property type="protein sequence ID" value="MBD2608171.1"/>
    <property type="molecule type" value="Genomic_DNA"/>
</dbReference>
<reference evidence="2 3" key="1">
    <citation type="journal article" date="2020" name="ISME J.">
        <title>Comparative genomics reveals insights into cyanobacterial evolution and habitat adaptation.</title>
        <authorList>
            <person name="Chen M.Y."/>
            <person name="Teng W.K."/>
            <person name="Zhao L."/>
            <person name="Hu C.X."/>
            <person name="Zhou Y.K."/>
            <person name="Han B.P."/>
            <person name="Song L.R."/>
            <person name="Shu W.S."/>
        </authorList>
    </citation>
    <scope>NUCLEOTIDE SEQUENCE [LARGE SCALE GENOMIC DNA]</scope>
    <source>
        <strain evidence="2 3">FACHB-248</strain>
    </source>
</reference>
<keyword evidence="1" id="KW-0853">WD repeat</keyword>
<feature type="repeat" description="WD" evidence="1">
    <location>
        <begin position="20"/>
        <end position="47"/>
    </location>
</feature>
<proteinExistence type="predicted"/>
<comment type="caution">
    <text evidence="2">The sequence shown here is derived from an EMBL/GenBank/DDBJ whole genome shotgun (WGS) entry which is preliminary data.</text>
</comment>
<dbReference type="SMART" id="SM00320">
    <property type="entry name" value="WD40"/>
    <property type="match status" value="1"/>
</dbReference>
<dbReference type="Gene3D" id="2.130.10.10">
    <property type="entry name" value="YVTN repeat-like/Quinoprotein amine dehydrogenase"/>
    <property type="match status" value="1"/>
</dbReference>
<gene>
    <name evidence="2" type="ORF">H6G81_27565</name>
</gene>
<protein>
    <submittedName>
        <fullName evidence="2">Uncharacterized protein</fullName>
    </submittedName>
</protein>
<sequence>MWDKTIRLWDVKSCEQRCILTGHLGAVNTIAISPNGQTLISGTTDTTSWCASLWADKGRSDRSCSSISFTGFSR</sequence>
<dbReference type="RefSeq" id="WP_051503041.1">
    <property type="nucleotide sequence ID" value="NZ_JACJTA010000085.1"/>
</dbReference>